<evidence type="ECO:0000256" key="7">
    <source>
        <dbReference type="SAM" id="Phobius"/>
    </source>
</evidence>
<evidence type="ECO:0000256" key="1">
    <source>
        <dbReference type="ARBA" id="ARBA00022670"/>
    </source>
</evidence>
<organism evidence="9 10">
    <name type="scientific">Algoriphagus antarcticus</name>
    <dbReference type="NCBI Taxonomy" id="238540"/>
    <lineage>
        <taxon>Bacteria</taxon>
        <taxon>Pseudomonadati</taxon>
        <taxon>Bacteroidota</taxon>
        <taxon>Cytophagia</taxon>
        <taxon>Cytophagales</taxon>
        <taxon>Cyclobacteriaceae</taxon>
        <taxon>Algoriphagus</taxon>
    </lineage>
</organism>
<dbReference type="Gene3D" id="3.30.2010.10">
    <property type="entry name" value="Metalloproteases ('zincins'), catalytic domain"/>
    <property type="match status" value="1"/>
</dbReference>
<dbReference type="PANTHER" id="PTHR22726">
    <property type="entry name" value="METALLOENDOPEPTIDASE OMA1"/>
    <property type="match status" value="1"/>
</dbReference>
<comment type="caution">
    <text evidence="9">The sequence shown here is derived from an EMBL/GenBank/DDBJ whole genome shotgun (WGS) entry which is preliminary data.</text>
</comment>
<dbReference type="EMBL" id="QUNF01000002">
    <property type="protein sequence ID" value="REG92630.1"/>
    <property type="molecule type" value="Genomic_DNA"/>
</dbReference>
<name>A0A3E0E4U1_9BACT</name>
<dbReference type="InterPro" id="IPR051156">
    <property type="entry name" value="Mito/Outer_Membr_Metalloprot"/>
</dbReference>
<dbReference type="Proteomes" id="UP000256405">
    <property type="component" value="Unassembled WGS sequence"/>
</dbReference>
<feature type="domain" description="Peptidase M48" evidence="8">
    <location>
        <begin position="104"/>
        <end position="267"/>
    </location>
</feature>
<dbReference type="PANTHER" id="PTHR22726:SF1">
    <property type="entry name" value="METALLOENDOPEPTIDASE OMA1, MITOCHONDRIAL"/>
    <property type="match status" value="1"/>
</dbReference>
<dbReference type="GO" id="GO:0046872">
    <property type="term" value="F:metal ion binding"/>
    <property type="evidence" value="ECO:0007669"/>
    <property type="project" value="UniProtKB-KW"/>
</dbReference>
<reference evidence="9 10" key="1">
    <citation type="submission" date="2018-08" db="EMBL/GenBank/DDBJ databases">
        <title>Genomic Encyclopedia of Archaeal and Bacterial Type Strains, Phase II (KMG-II): from individual species to whole genera.</title>
        <authorList>
            <person name="Goeker M."/>
        </authorList>
    </citation>
    <scope>NUCLEOTIDE SEQUENCE [LARGE SCALE GENOMIC DNA]</scope>
    <source>
        <strain evidence="9 10">DSM 15986</strain>
    </source>
</reference>
<comment type="similarity">
    <text evidence="6">Belongs to the peptidase M48 family.</text>
</comment>
<evidence type="ECO:0000313" key="9">
    <source>
        <dbReference type="EMBL" id="REG92630.1"/>
    </source>
</evidence>
<accession>A0A3E0E4U1</accession>
<keyword evidence="7" id="KW-1133">Transmembrane helix</keyword>
<proteinExistence type="inferred from homology"/>
<keyword evidence="5 6" id="KW-0482">Metalloprotease</keyword>
<dbReference type="InterPro" id="IPR001915">
    <property type="entry name" value="Peptidase_M48"/>
</dbReference>
<keyword evidence="10" id="KW-1185">Reference proteome</keyword>
<protein>
    <submittedName>
        <fullName evidence="9">Peptidase M48-like protein</fullName>
    </submittedName>
</protein>
<evidence type="ECO:0000256" key="2">
    <source>
        <dbReference type="ARBA" id="ARBA00022723"/>
    </source>
</evidence>
<dbReference type="GO" id="GO:0004222">
    <property type="term" value="F:metalloendopeptidase activity"/>
    <property type="evidence" value="ECO:0007669"/>
    <property type="project" value="InterPro"/>
</dbReference>
<comment type="cofactor">
    <cofactor evidence="6">
        <name>Zn(2+)</name>
        <dbReference type="ChEBI" id="CHEBI:29105"/>
    </cofactor>
    <text evidence="6">Binds 1 zinc ion per subunit.</text>
</comment>
<dbReference type="GO" id="GO:0051603">
    <property type="term" value="P:proteolysis involved in protein catabolic process"/>
    <property type="evidence" value="ECO:0007669"/>
    <property type="project" value="TreeGrafter"/>
</dbReference>
<evidence type="ECO:0000313" key="10">
    <source>
        <dbReference type="Proteomes" id="UP000256405"/>
    </source>
</evidence>
<dbReference type="GO" id="GO:0016020">
    <property type="term" value="C:membrane"/>
    <property type="evidence" value="ECO:0007669"/>
    <property type="project" value="TreeGrafter"/>
</dbReference>
<evidence type="ECO:0000256" key="4">
    <source>
        <dbReference type="ARBA" id="ARBA00022833"/>
    </source>
</evidence>
<dbReference type="AlphaFoldDB" id="A0A3E0E4U1"/>
<gene>
    <name evidence="9" type="ORF">C8N25_10228</name>
</gene>
<keyword evidence="3 6" id="KW-0378">Hydrolase</keyword>
<keyword evidence="7" id="KW-0472">Membrane</keyword>
<dbReference type="CDD" id="cd07331">
    <property type="entry name" value="M48C_Oma1_like"/>
    <property type="match status" value="1"/>
</dbReference>
<evidence type="ECO:0000256" key="5">
    <source>
        <dbReference type="ARBA" id="ARBA00023049"/>
    </source>
</evidence>
<evidence type="ECO:0000256" key="3">
    <source>
        <dbReference type="ARBA" id="ARBA00022801"/>
    </source>
</evidence>
<keyword evidence="4 6" id="KW-0862">Zinc</keyword>
<evidence type="ECO:0000256" key="6">
    <source>
        <dbReference type="RuleBase" id="RU003983"/>
    </source>
</evidence>
<keyword evidence="1 6" id="KW-0645">Protease</keyword>
<evidence type="ECO:0000259" key="8">
    <source>
        <dbReference type="Pfam" id="PF01435"/>
    </source>
</evidence>
<keyword evidence="7" id="KW-0812">Transmembrane</keyword>
<sequence>MLSGIQFGNEGEKTTMKKIAILFCAGLIMYSCATVPLTGRSQLALVSSEEIQPLVDEQYDEVLKKDKVVTNTADGQKVLKVGKRMAEAVESYLVTQGYKELADSFDWEFNLLQSEQVNAWCMPGGKVAFYTGIMPLTQTETGIAVVMGHEIAHAVASHSAERMSNGMLTNLGVSVLSSAVGQNPSMTQAIFLQSVGIGSELGMLSFSRKHELEADELGLTFMAIAGYDPREAPNFWQRMLEKENGAAPPEFLSTHPASQSRIDKLNKHMPKALTYYKGK</sequence>
<keyword evidence="2" id="KW-0479">Metal-binding</keyword>
<dbReference type="Pfam" id="PF01435">
    <property type="entry name" value="Peptidase_M48"/>
    <property type="match status" value="1"/>
</dbReference>
<feature type="transmembrane region" description="Helical" evidence="7">
    <location>
        <begin position="20"/>
        <end position="39"/>
    </location>
</feature>